<evidence type="ECO:0000256" key="1">
    <source>
        <dbReference type="ARBA" id="ARBA00010617"/>
    </source>
</evidence>
<organism evidence="2 3">
    <name type="scientific">Sphaerisporangium corydalis</name>
    <dbReference type="NCBI Taxonomy" id="1441875"/>
    <lineage>
        <taxon>Bacteria</taxon>
        <taxon>Bacillati</taxon>
        <taxon>Actinomycetota</taxon>
        <taxon>Actinomycetes</taxon>
        <taxon>Streptosporangiales</taxon>
        <taxon>Streptosporangiaceae</taxon>
        <taxon>Sphaerisporangium</taxon>
    </lineage>
</organism>
<dbReference type="SUPFAM" id="SSF48264">
    <property type="entry name" value="Cytochrome P450"/>
    <property type="match status" value="1"/>
</dbReference>
<dbReference type="PRINTS" id="PR00359">
    <property type="entry name" value="BP450"/>
</dbReference>
<dbReference type="PANTHER" id="PTHR46696:SF1">
    <property type="entry name" value="CYTOCHROME P450 YJIB-RELATED"/>
    <property type="match status" value="1"/>
</dbReference>
<name>A0ABV9EEM0_9ACTN</name>
<reference evidence="3" key="1">
    <citation type="journal article" date="2019" name="Int. J. Syst. Evol. Microbiol.">
        <title>The Global Catalogue of Microorganisms (GCM) 10K type strain sequencing project: providing services to taxonomists for standard genome sequencing and annotation.</title>
        <authorList>
            <consortium name="The Broad Institute Genomics Platform"/>
            <consortium name="The Broad Institute Genome Sequencing Center for Infectious Disease"/>
            <person name="Wu L."/>
            <person name="Ma J."/>
        </authorList>
    </citation>
    <scope>NUCLEOTIDE SEQUENCE [LARGE SCALE GENOMIC DNA]</scope>
    <source>
        <strain evidence="3">CCUG 49560</strain>
    </source>
</reference>
<dbReference type="InterPro" id="IPR002397">
    <property type="entry name" value="Cyt_P450_B"/>
</dbReference>
<comment type="similarity">
    <text evidence="1">Belongs to the cytochrome P450 family.</text>
</comment>
<gene>
    <name evidence="2" type="ORF">ACFO8L_18005</name>
</gene>
<dbReference type="Proteomes" id="UP001595891">
    <property type="component" value="Unassembled WGS sequence"/>
</dbReference>
<dbReference type="InterPro" id="IPR001128">
    <property type="entry name" value="Cyt_P450"/>
</dbReference>
<dbReference type="InterPro" id="IPR036396">
    <property type="entry name" value="Cyt_P450_sf"/>
</dbReference>
<dbReference type="PRINTS" id="PR00385">
    <property type="entry name" value="P450"/>
</dbReference>
<dbReference type="PANTHER" id="PTHR46696">
    <property type="entry name" value="P450, PUTATIVE (EUROFUNG)-RELATED"/>
    <property type="match status" value="1"/>
</dbReference>
<evidence type="ECO:0000313" key="3">
    <source>
        <dbReference type="Proteomes" id="UP001595891"/>
    </source>
</evidence>
<dbReference type="Pfam" id="PF00067">
    <property type="entry name" value="p450"/>
    <property type="match status" value="1"/>
</dbReference>
<keyword evidence="3" id="KW-1185">Reference proteome</keyword>
<dbReference type="RefSeq" id="WP_262840763.1">
    <property type="nucleotide sequence ID" value="NZ_JANZYP010000002.1"/>
</dbReference>
<dbReference type="Gene3D" id="1.10.630.10">
    <property type="entry name" value="Cytochrome P450"/>
    <property type="match status" value="1"/>
</dbReference>
<sequence>MAEIDFDPFDPAHRADPYPYYSRLRETAPVWRSPRGAWVLTRFRDCTEVLRDARFGHGSRQRLLDKSNWRRPAPSQAMPFILLDPPEHTRQRSLVNRAFTPRRVQRLSPWIKRLVDSMVDEAIEKGEADLVESCFHPLPATVISELLGVPSQDRELVRGWSRVIARGVDPDYQRTSDEKRERDEALAAFDGYFRELVAERRREGGDDLLTELIAARDNGSALSEGELLATCTMIYVAGHETTTDLLSNGTLALMRNPGELKRLRDDPRLLDSGVEEFLRYDPPTQLTRRTVLADLELAGHDIARGDQVVLVRGAANRDPEVFDDPDRLDVGRPANRHIAFDGGVHFCLGAGLARLEARLAFESLVTKVGDIELATDAVPYKDNLTIRGPKELTVRLTAR</sequence>
<dbReference type="CDD" id="cd20625">
    <property type="entry name" value="CYP164-like"/>
    <property type="match status" value="1"/>
</dbReference>
<proteinExistence type="inferred from homology"/>
<accession>A0ABV9EEM0</accession>
<comment type="caution">
    <text evidence="2">The sequence shown here is derived from an EMBL/GenBank/DDBJ whole genome shotgun (WGS) entry which is preliminary data.</text>
</comment>
<dbReference type="EMBL" id="JBHSFN010000010">
    <property type="protein sequence ID" value="MFC4587991.1"/>
    <property type="molecule type" value="Genomic_DNA"/>
</dbReference>
<protein>
    <submittedName>
        <fullName evidence="2">Cytochrome P450</fullName>
    </submittedName>
</protein>
<evidence type="ECO:0000313" key="2">
    <source>
        <dbReference type="EMBL" id="MFC4587991.1"/>
    </source>
</evidence>